<feature type="compositionally biased region" description="Basic residues" evidence="1">
    <location>
        <begin position="100"/>
        <end position="110"/>
    </location>
</feature>
<evidence type="ECO:0000313" key="3">
    <source>
        <dbReference type="Proteomes" id="UP000245207"/>
    </source>
</evidence>
<feature type="compositionally biased region" description="Polar residues" evidence="1">
    <location>
        <begin position="73"/>
        <end position="89"/>
    </location>
</feature>
<comment type="caution">
    <text evidence="2">The sequence shown here is derived from an EMBL/GenBank/DDBJ whole genome shotgun (WGS) entry which is preliminary data.</text>
</comment>
<feature type="compositionally biased region" description="Polar residues" evidence="1">
    <location>
        <begin position="324"/>
        <end position="333"/>
    </location>
</feature>
<proteinExistence type="predicted"/>
<dbReference type="EMBL" id="PKPP01006712">
    <property type="protein sequence ID" value="PWA55600.1"/>
    <property type="molecule type" value="Genomic_DNA"/>
</dbReference>
<dbReference type="GO" id="GO:0003964">
    <property type="term" value="F:RNA-directed DNA polymerase activity"/>
    <property type="evidence" value="ECO:0007669"/>
    <property type="project" value="UniProtKB-KW"/>
</dbReference>
<keyword evidence="2" id="KW-0808">Transferase</keyword>
<keyword evidence="3" id="KW-1185">Reference proteome</keyword>
<feature type="region of interest" description="Disordered" evidence="1">
    <location>
        <begin position="287"/>
        <end position="409"/>
    </location>
</feature>
<dbReference type="SUPFAM" id="SSF56219">
    <property type="entry name" value="DNase I-like"/>
    <property type="match status" value="1"/>
</dbReference>
<evidence type="ECO:0000256" key="1">
    <source>
        <dbReference type="SAM" id="MobiDB-lite"/>
    </source>
</evidence>
<dbReference type="InterPro" id="IPR036691">
    <property type="entry name" value="Endo/exonu/phosph_ase_sf"/>
</dbReference>
<feature type="compositionally biased region" description="Polar residues" evidence="1">
    <location>
        <begin position="302"/>
        <end position="312"/>
    </location>
</feature>
<keyword evidence="2" id="KW-0548">Nucleotidyltransferase</keyword>
<feature type="compositionally biased region" description="Polar residues" evidence="1">
    <location>
        <begin position="353"/>
        <end position="366"/>
    </location>
</feature>
<organism evidence="2 3">
    <name type="scientific">Artemisia annua</name>
    <name type="common">Sweet wormwood</name>
    <dbReference type="NCBI Taxonomy" id="35608"/>
    <lineage>
        <taxon>Eukaryota</taxon>
        <taxon>Viridiplantae</taxon>
        <taxon>Streptophyta</taxon>
        <taxon>Embryophyta</taxon>
        <taxon>Tracheophyta</taxon>
        <taxon>Spermatophyta</taxon>
        <taxon>Magnoliopsida</taxon>
        <taxon>eudicotyledons</taxon>
        <taxon>Gunneridae</taxon>
        <taxon>Pentapetalae</taxon>
        <taxon>asterids</taxon>
        <taxon>campanulids</taxon>
        <taxon>Asterales</taxon>
        <taxon>Asteraceae</taxon>
        <taxon>Asteroideae</taxon>
        <taxon>Anthemideae</taxon>
        <taxon>Artemisiinae</taxon>
        <taxon>Artemisia</taxon>
    </lineage>
</organism>
<gene>
    <name evidence="2" type="ORF">CTI12_AA425620</name>
</gene>
<reference evidence="2 3" key="1">
    <citation type="journal article" date="2018" name="Mol. Plant">
        <title>The genome of Artemisia annua provides insight into the evolution of Asteraceae family and artemisinin biosynthesis.</title>
        <authorList>
            <person name="Shen Q."/>
            <person name="Zhang L."/>
            <person name="Liao Z."/>
            <person name="Wang S."/>
            <person name="Yan T."/>
            <person name="Shi P."/>
            <person name="Liu M."/>
            <person name="Fu X."/>
            <person name="Pan Q."/>
            <person name="Wang Y."/>
            <person name="Lv Z."/>
            <person name="Lu X."/>
            <person name="Zhang F."/>
            <person name="Jiang W."/>
            <person name="Ma Y."/>
            <person name="Chen M."/>
            <person name="Hao X."/>
            <person name="Li L."/>
            <person name="Tang Y."/>
            <person name="Lv G."/>
            <person name="Zhou Y."/>
            <person name="Sun X."/>
            <person name="Brodelius P.E."/>
            <person name="Rose J.K.C."/>
            <person name="Tang K."/>
        </authorList>
    </citation>
    <scope>NUCLEOTIDE SEQUENCE [LARGE SCALE GENOMIC DNA]</scope>
    <source>
        <strain evidence="3">cv. Huhao1</strain>
        <tissue evidence="2">Leaf</tissue>
    </source>
</reference>
<feature type="compositionally biased region" description="Low complexity" evidence="1">
    <location>
        <begin position="367"/>
        <end position="397"/>
    </location>
</feature>
<evidence type="ECO:0000313" key="2">
    <source>
        <dbReference type="EMBL" id="PWA55600.1"/>
    </source>
</evidence>
<accession>A0A2U1M319</accession>
<dbReference type="Gene3D" id="3.60.10.10">
    <property type="entry name" value="Endonuclease/exonuclease/phosphatase"/>
    <property type="match status" value="1"/>
</dbReference>
<dbReference type="STRING" id="35608.A0A2U1M319"/>
<sequence>MGSHAALAGTNQKSTLVEEVKNTYSNPRAACEKSCDDGVLIGKTGHDVTLKDPPSRYDVPSLVATHLSKPDADTSNIDNNSKVQDSGSTNDEHVNAKEKVHNKKAGKKGTKSQQGSRFFKPKSTFIYRPVSKPSLEDSDDEVDKVLMPDGGGFLDYMEDYYDRYEDQGFVAAILIVMEKVSFADLDLGELDAPLRVLRNNESDVTATNPNGGTGIDGLNSYGMFTSTVDASLPEGDGVSVAPTAGRFKALSTSTKEVCSPFIHDVIPEIFSSVQQGYGLDNIHANKSAGDGDHTILNPGGKLNTSSGTTMSGEQEGKYVDGFQTVGTKHNNGKSGAPRGGTKVGQKFFYQPKNVASTSSNVSNPQVPNKSNSSNATTTKSAPSSSNASNVNVKNVNSGPQLEVNKSSAKQQNLAKEIGIKLTNSFDALNEEMENDSNVIQTVDEPDGEDDLLHEHDETSAFMATTSKGVTNTTGAIYRGWKWTSNGSLCDKGSHIILGWDDAVIDVLLMSQTNQVMHVQVNVKADNKAFFVSFVYANNYYIDQRVLWHELEVHGSLMRDKPWVLLGDFNASLFMEDKSVLVRISHGPVAVVFASYHWSVIRREWFIVDEGFAKPYGCVCINRAGVIAFLMMICCWLLDYASSIILIEDANGFGLYCALARRGNMIMGFFMFKIRIS</sequence>
<feature type="region of interest" description="Disordered" evidence="1">
    <location>
        <begin position="68"/>
        <end position="116"/>
    </location>
</feature>
<name>A0A2U1M319_ARTAN</name>
<protein>
    <submittedName>
        <fullName evidence="2">RNA-directed DNA polymerase, eukaryota, Reverse transcriptase zinc-binding domain protein</fullName>
    </submittedName>
</protein>
<keyword evidence="2" id="KW-0695">RNA-directed DNA polymerase</keyword>
<dbReference type="Proteomes" id="UP000245207">
    <property type="component" value="Unassembled WGS sequence"/>
</dbReference>
<dbReference type="AlphaFoldDB" id="A0A2U1M319"/>
<feature type="compositionally biased region" description="Basic and acidic residues" evidence="1">
    <location>
        <begin position="90"/>
        <end position="99"/>
    </location>
</feature>